<sequence length="155" mass="16123">MWRAVARSPACQSQFRGAPDPAAVPLNPQASITDSTSSLPPIALTKDECPRAPPRHRLRRPQCAADRPRLRLSSLLRPAQEQTRGLGESERLDRLPEALPAGLLQQPHLHPAESHGAVVIGPAPDDSDKAATLGGGAGPGGGCRGPPSLGPLGPT</sequence>
<feature type="compositionally biased region" description="Gly residues" evidence="1">
    <location>
        <begin position="133"/>
        <end position="144"/>
    </location>
</feature>
<dbReference type="EMBL" id="JANPWB010000006">
    <property type="protein sequence ID" value="KAJ1181180.1"/>
    <property type="molecule type" value="Genomic_DNA"/>
</dbReference>
<organism evidence="2 3">
    <name type="scientific">Pleurodeles waltl</name>
    <name type="common">Iberian ribbed newt</name>
    <dbReference type="NCBI Taxonomy" id="8319"/>
    <lineage>
        <taxon>Eukaryota</taxon>
        <taxon>Metazoa</taxon>
        <taxon>Chordata</taxon>
        <taxon>Craniata</taxon>
        <taxon>Vertebrata</taxon>
        <taxon>Euteleostomi</taxon>
        <taxon>Amphibia</taxon>
        <taxon>Batrachia</taxon>
        <taxon>Caudata</taxon>
        <taxon>Salamandroidea</taxon>
        <taxon>Salamandridae</taxon>
        <taxon>Pleurodelinae</taxon>
        <taxon>Pleurodeles</taxon>
    </lineage>
</organism>
<feature type="compositionally biased region" description="Polar residues" evidence="1">
    <location>
        <begin position="28"/>
        <end position="39"/>
    </location>
</feature>
<reference evidence="2" key="1">
    <citation type="journal article" date="2022" name="bioRxiv">
        <title>Sequencing and chromosome-scale assembly of the giantPleurodeles waltlgenome.</title>
        <authorList>
            <person name="Brown T."/>
            <person name="Elewa A."/>
            <person name="Iarovenko S."/>
            <person name="Subramanian E."/>
            <person name="Araus A.J."/>
            <person name="Petzold A."/>
            <person name="Susuki M."/>
            <person name="Suzuki K.-i.T."/>
            <person name="Hayashi T."/>
            <person name="Toyoda A."/>
            <person name="Oliveira C."/>
            <person name="Osipova E."/>
            <person name="Leigh N.D."/>
            <person name="Simon A."/>
            <person name="Yun M.H."/>
        </authorList>
    </citation>
    <scope>NUCLEOTIDE SEQUENCE</scope>
    <source>
        <strain evidence="2">20211129_DDA</strain>
        <tissue evidence="2">Liver</tissue>
    </source>
</reference>
<name>A0AAV7TWP7_PLEWA</name>
<feature type="region of interest" description="Disordered" evidence="1">
    <location>
        <begin position="116"/>
        <end position="155"/>
    </location>
</feature>
<gene>
    <name evidence="2" type="ORF">NDU88_006390</name>
</gene>
<dbReference type="AlphaFoldDB" id="A0AAV7TWP7"/>
<comment type="caution">
    <text evidence="2">The sequence shown here is derived from an EMBL/GenBank/DDBJ whole genome shotgun (WGS) entry which is preliminary data.</text>
</comment>
<proteinExistence type="predicted"/>
<protein>
    <submittedName>
        <fullName evidence="2">Uncharacterized protein</fullName>
    </submittedName>
</protein>
<dbReference type="Proteomes" id="UP001066276">
    <property type="component" value="Chromosome 3_2"/>
</dbReference>
<feature type="compositionally biased region" description="Low complexity" evidence="1">
    <location>
        <begin position="145"/>
        <end position="155"/>
    </location>
</feature>
<evidence type="ECO:0000256" key="1">
    <source>
        <dbReference type="SAM" id="MobiDB-lite"/>
    </source>
</evidence>
<accession>A0AAV7TWP7</accession>
<evidence type="ECO:0000313" key="3">
    <source>
        <dbReference type="Proteomes" id="UP001066276"/>
    </source>
</evidence>
<feature type="region of interest" description="Disordered" evidence="1">
    <location>
        <begin position="1"/>
        <end position="69"/>
    </location>
</feature>
<keyword evidence="3" id="KW-1185">Reference proteome</keyword>
<evidence type="ECO:0000313" key="2">
    <source>
        <dbReference type="EMBL" id="KAJ1181180.1"/>
    </source>
</evidence>